<sequence length="85" mass="10057">MIRIKRGSEADLCPALAEVRDRELERVRPEIARGVEPIADILMREYKIARQALASAQYHKCCYCEERQQSVSWKHVEHFRPKRAY</sequence>
<dbReference type="AlphaFoldDB" id="A0A0C2D1D8"/>
<gene>
    <name evidence="1" type="ORF">DB30_05378</name>
</gene>
<organism evidence="1 2">
    <name type="scientific">Enhygromyxa salina</name>
    <dbReference type="NCBI Taxonomy" id="215803"/>
    <lineage>
        <taxon>Bacteria</taxon>
        <taxon>Pseudomonadati</taxon>
        <taxon>Myxococcota</taxon>
        <taxon>Polyangia</taxon>
        <taxon>Nannocystales</taxon>
        <taxon>Nannocystaceae</taxon>
        <taxon>Enhygromyxa</taxon>
    </lineage>
</organism>
<accession>A0A0C2D1D8</accession>
<name>A0A0C2D1D8_9BACT</name>
<dbReference type="Proteomes" id="UP000031599">
    <property type="component" value="Unassembled WGS sequence"/>
</dbReference>
<reference evidence="1 2" key="1">
    <citation type="submission" date="2014-12" db="EMBL/GenBank/DDBJ databases">
        <title>Genome assembly of Enhygromyxa salina DSM 15201.</title>
        <authorList>
            <person name="Sharma G."/>
            <person name="Subramanian S."/>
        </authorList>
    </citation>
    <scope>NUCLEOTIDE SEQUENCE [LARGE SCALE GENOMIC DNA]</scope>
    <source>
        <strain evidence="1 2">DSM 15201</strain>
    </source>
</reference>
<proteinExistence type="predicted"/>
<protein>
    <submittedName>
        <fullName evidence="1">Uncharacterized protein</fullName>
    </submittedName>
</protein>
<dbReference type="RefSeq" id="WP_052551214.1">
    <property type="nucleotide sequence ID" value="NZ_JMCC02000049.1"/>
</dbReference>
<dbReference type="EMBL" id="JMCC02000049">
    <property type="protein sequence ID" value="KIG15630.1"/>
    <property type="molecule type" value="Genomic_DNA"/>
</dbReference>
<comment type="caution">
    <text evidence="1">The sequence shown here is derived from an EMBL/GenBank/DDBJ whole genome shotgun (WGS) entry which is preliminary data.</text>
</comment>
<evidence type="ECO:0000313" key="1">
    <source>
        <dbReference type="EMBL" id="KIG15630.1"/>
    </source>
</evidence>
<evidence type="ECO:0000313" key="2">
    <source>
        <dbReference type="Proteomes" id="UP000031599"/>
    </source>
</evidence>